<keyword evidence="3" id="KW-1185">Reference proteome</keyword>
<feature type="domain" description="2EXR" evidence="1">
    <location>
        <begin position="4"/>
        <end position="116"/>
    </location>
</feature>
<dbReference type="EMBL" id="JAULSU010000006">
    <property type="protein sequence ID" value="KAK0613655.1"/>
    <property type="molecule type" value="Genomic_DNA"/>
</dbReference>
<evidence type="ECO:0000259" key="1">
    <source>
        <dbReference type="Pfam" id="PF20150"/>
    </source>
</evidence>
<dbReference type="Pfam" id="PF20150">
    <property type="entry name" value="2EXR"/>
    <property type="match status" value="1"/>
</dbReference>
<name>A0AA40BU22_9PEZI</name>
<evidence type="ECO:0000313" key="3">
    <source>
        <dbReference type="Proteomes" id="UP001175000"/>
    </source>
</evidence>
<organism evidence="2 3">
    <name type="scientific">Immersiella caudata</name>
    <dbReference type="NCBI Taxonomy" id="314043"/>
    <lineage>
        <taxon>Eukaryota</taxon>
        <taxon>Fungi</taxon>
        <taxon>Dikarya</taxon>
        <taxon>Ascomycota</taxon>
        <taxon>Pezizomycotina</taxon>
        <taxon>Sordariomycetes</taxon>
        <taxon>Sordariomycetidae</taxon>
        <taxon>Sordariales</taxon>
        <taxon>Lasiosphaeriaceae</taxon>
        <taxon>Immersiella</taxon>
    </lineage>
</organism>
<dbReference type="InterPro" id="IPR045518">
    <property type="entry name" value="2EXR"/>
</dbReference>
<protein>
    <recommendedName>
        <fullName evidence="1">2EXR domain-containing protein</fullName>
    </recommendedName>
</protein>
<gene>
    <name evidence="2" type="ORF">B0T14DRAFT_283249</name>
</gene>
<proteinExistence type="predicted"/>
<evidence type="ECO:0000313" key="2">
    <source>
        <dbReference type="EMBL" id="KAK0613655.1"/>
    </source>
</evidence>
<sequence>MATFHPFPRLPLELRQMVWEAAVPPDFGRCVFRWRPGCWELVTASPGDSDSDSDDGSLPQLAVYNVMNLGPLEIPLPLAHVNREARQIAHAWIRRNKCTLRSQDPIAVREFDWQQDAVFVPTQHWDEFLNEPSTMTDEGRDGEFETNVPLRHLVVAEEAFDAIWLGIITYPDIQKLSILHADEAQAKGRSWGDRIYPWSRQQQQQWWCELETPSPAPVASCRDGAWEIFLDNKDEDVSSGEREQFVETTRDAFAALGRVVESFSLPGIDVFRHVKLSFKSI</sequence>
<comment type="caution">
    <text evidence="2">The sequence shown here is derived from an EMBL/GenBank/DDBJ whole genome shotgun (WGS) entry which is preliminary data.</text>
</comment>
<dbReference type="AlphaFoldDB" id="A0AA40BU22"/>
<accession>A0AA40BU22</accession>
<dbReference type="Proteomes" id="UP001175000">
    <property type="component" value="Unassembled WGS sequence"/>
</dbReference>
<reference evidence="2" key="1">
    <citation type="submission" date="2023-06" db="EMBL/GenBank/DDBJ databases">
        <title>Genome-scale phylogeny and comparative genomics of the fungal order Sordariales.</title>
        <authorList>
            <consortium name="Lawrence Berkeley National Laboratory"/>
            <person name="Hensen N."/>
            <person name="Bonometti L."/>
            <person name="Westerberg I."/>
            <person name="Brannstrom I.O."/>
            <person name="Guillou S."/>
            <person name="Cros-Aarteil S."/>
            <person name="Calhoun S."/>
            <person name="Haridas S."/>
            <person name="Kuo A."/>
            <person name="Mondo S."/>
            <person name="Pangilinan J."/>
            <person name="Riley R."/>
            <person name="Labutti K."/>
            <person name="Andreopoulos B."/>
            <person name="Lipzen A."/>
            <person name="Chen C."/>
            <person name="Yanf M."/>
            <person name="Daum C."/>
            <person name="Ng V."/>
            <person name="Clum A."/>
            <person name="Steindorff A."/>
            <person name="Ohm R."/>
            <person name="Martin F."/>
            <person name="Silar P."/>
            <person name="Natvig D."/>
            <person name="Lalanne C."/>
            <person name="Gautier V."/>
            <person name="Ament-Velasquez S.L."/>
            <person name="Kruys A."/>
            <person name="Hutchinson M.I."/>
            <person name="Powell A.J."/>
            <person name="Barry K."/>
            <person name="Miller A.N."/>
            <person name="Grigoriev I.V."/>
            <person name="Debuchy R."/>
            <person name="Gladieux P."/>
            <person name="Thoren M.H."/>
            <person name="Johannesson H."/>
        </authorList>
    </citation>
    <scope>NUCLEOTIDE SEQUENCE</scope>
    <source>
        <strain evidence="2">CBS 606.72</strain>
    </source>
</reference>